<dbReference type="Gene3D" id="1.10.357.50">
    <property type="match status" value="1"/>
</dbReference>
<evidence type="ECO:0000256" key="5">
    <source>
        <dbReference type="ARBA" id="ARBA00022833"/>
    </source>
</evidence>
<dbReference type="SMART" id="SM00109">
    <property type="entry name" value="C1"/>
    <property type="match status" value="1"/>
</dbReference>
<dbReference type="GO" id="GO:0008270">
    <property type="term" value="F:zinc ion binding"/>
    <property type="evidence" value="ECO:0007669"/>
    <property type="project" value="UniProtKB-KW"/>
</dbReference>
<dbReference type="InterPro" id="IPR002219">
    <property type="entry name" value="PKC_DAG/PE"/>
</dbReference>
<sequence>WKKTWGLRSKSLDRTGRHQKSNTLEPGFSSTGCISQTHDVMEMIFKELQGISQIETELSELRGHVNALKQSIDEISSSVEVVQNEIEQLRTGFVQSRRETRDIHDYIKQIGHPGNKASLRFLNVPEERLEKAENIVYKILIEKMGFSEAQSTIKIEFAQRLGQQRDCPNAKPRPILVYFESSQQRDLILKKSYKLKGTGIGISTDIFSHEIKDKKERGLTSSQTYESMDMKLLTVETKSKIHDWESPDSDRDLESDINKNSYAKISKSALQIKPSTTKGTTESPDTKDLARTADSSAFSHRKSYDNQSPEFDTMEKQSKTYYSDVTPLWHLQNDFATPKLSRSESDFSKLCQSYSEDFSENQYFSRTNGSSLLSSSDRELWQRRQDDSLTWYGSSQEQTFAQDMQQYPEQNEGGNIGTVDSGVSNGIICGSGDINHYDDSQLSLQDDLSPWKNWNQLEQGADLGLDSSMQEVFAYDMSSPSDQQTDFGKCQSSDLQYDTESYDYTLDGTSPSCPGLDSETQSQWTGQYDDYQETNSTSSYQNQNRLPMMYRSQSELPSDDSEEAAPKSWHSRLSIDLSDKTFSFPKFGSTLQRAKSALEVVWNKSTQSLSGYEDSGSSFMGRFRTLSQSTANESSTTLDSDVYAEPYCYKAEYEEGLVEPSGDNETDYVEVMEQVLAKLENRTNSSETSEQVQEYELDQSLYETPYEMLPEEQYDTQFDSVISEEILEVESDIPPEVEIREDENQNVPEMITEVTEIPKKKRIQPSFKEAALKAYKKQMSDLEEKILAGGNSILILSFKIVSASSLDASKLYAVQAFAGRGLYGIDSMPDLRRKKSFPIVRDVTLAARKSGISMAMLIRTSINTDEMKIHVFKKTLQALIYPISSTTPHNFEIWTATTPTYCYECEGLLWGIARQGMRCTECGVKCHDKCQDLLNADCLQRAAEKSSKHGAEDKTQNIISAMKERMKIREKNRPEVFEVIQEMFNISKEDFAQYTKAAKQSVLDGTSKWSAKITITVLCAQGLQAKDKTGSSDPYVTVQVGKNKRRTKTIFGNLNPVWDEKFYFECHNSTDRIKVRVWDEDDDIKSRVKQHFKKESDDFLGQTIIEVRTLSGEMDVWYNLEKRTDKSAVSGAIRLKINVEIEGEEKVAPYHVQYTCLHENLFHYLTEVKSNGVVKIPKVKGDEAWKVYFDDAAQEIVDEFAMRYGIEYIYQAMTHFSCLSSKYMCPGVPAVMSTLLANINAFYAHTTAATNVSASDRFAATNFGREKFIKLLDQLHNSLRIDLSKYRDNFPASNSERLQDLKSTVDLLTSITFFRMKVLELQSPPRASTVVKDCVRACLDSTYKYIFDNCYDLYSQLVDQSKKQEVPKEEQGPTTKNLDFWAQLITLMVTIIDEDKTAYTPILNQFPQELNMGKISAEIMWTLFAQDMKYALEEHEKQRLCKSTDYMNLHFKVKWFYNEYVRELSAFKDAVPEYSLWFEPFVIQWLDENEDVSMEFLHGALERDKKDGFQQTSDHALFSCSVVDVFTQLNQSFEIIRKLECPNPEALSHLMRRFAKTINKVLVQYAAIISSYFSSYCDKENVACILMNNIQQLRVQLEKMFESMGGKEVRDICFLFLQSSLEIISTMFASQILVKAFTSTCKENHNHWVFCVAICSFILMFVLDYTLLSMYWYVLSVMCHCLCLMPWTCNPLSRRKKERDSLMRFGPQMIFSAAKDLGQLSKLKDHVIREEAKSLTLRQCAIMDVALVTIKQYFHAGGSGLKKNFLEKSPDLQSLKYALSLYTQTTDALIKKFIATQTSQSQTADNSVGEISVQVDISTHPGTGEHKVTVKVVAINNLNWQTTAMFRPFVEVCMLGPKLSDKKRKHGTKTKSNTWSPKYNETFQFLLSNEDKPGAYELHLSVKDYCFAREDRIIGMTVIQLQSIADRGSCASWYPLLRNISVDETGLTILRILSQRNNDEVAKEFVRLKTETRSAEETA</sequence>
<dbReference type="GO" id="GO:0016082">
    <property type="term" value="P:synaptic vesicle priming"/>
    <property type="evidence" value="ECO:0007669"/>
    <property type="project" value="TreeGrafter"/>
</dbReference>
<dbReference type="GO" id="GO:0043195">
    <property type="term" value="C:terminal bouton"/>
    <property type="evidence" value="ECO:0007669"/>
    <property type="project" value="TreeGrafter"/>
</dbReference>
<evidence type="ECO:0000259" key="11">
    <source>
        <dbReference type="PROSITE" id="PS50081"/>
    </source>
</evidence>
<dbReference type="PROSITE" id="PS00479">
    <property type="entry name" value="ZF_DAG_PE_1"/>
    <property type="match status" value="1"/>
</dbReference>
<evidence type="ECO:0000256" key="9">
    <source>
        <dbReference type="SAM" id="Phobius"/>
    </source>
</evidence>
<keyword evidence="3" id="KW-0677">Repeat</keyword>
<dbReference type="InterPro" id="IPR046349">
    <property type="entry name" value="C1-like_sf"/>
</dbReference>
<dbReference type="PANTHER" id="PTHR10480:SF2">
    <property type="entry name" value="PROTEIN UNC-13 HOMOLOG C"/>
    <property type="match status" value="1"/>
</dbReference>
<feature type="domain" description="MHD1" evidence="12">
    <location>
        <begin position="1426"/>
        <end position="1569"/>
    </location>
</feature>
<dbReference type="PROSITE" id="PS51259">
    <property type="entry name" value="MHD2"/>
    <property type="match status" value="1"/>
</dbReference>
<evidence type="ECO:0000256" key="4">
    <source>
        <dbReference type="ARBA" id="ARBA00022771"/>
    </source>
</evidence>
<dbReference type="FunFam" id="2.60.40.150:FF:000014">
    <property type="entry name" value="protein unc-13 homolog B"/>
    <property type="match status" value="1"/>
</dbReference>
<evidence type="ECO:0000259" key="12">
    <source>
        <dbReference type="PROSITE" id="PS51258"/>
    </source>
</evidence>
<dbReference type="FunFam" id="1.10.357.50:FF:000001">
    <property type="entry name" value="Protein unc-13 homolog B"/>
    <property type="match status" value="1"/>
</dbReference>
<dbReference type="GO" id="GO:0005543">
    <property type="term" value="F:phospholipid binding"/>
    <property type="evidence" value="ECO:0007669"/>
    <property type="project" value="InterPro"/>
</dbReference>
<dbReference type="PROSITE" id="PS50004">
    <property type="entry name" value="C2"/>
    <property type="match status" value="2"/>
</dbReference>
<keyword evidence="9" id="KW-1133">Transmembrane helix</keyword>
<evidence type="ECO:0000256" key="3">
    <source>
        <dbReference type="ARBA" id="ARBA00022737"/>
    </source>
</evidence>
<organism evidence="14 15">
    <name type="scientific">Malurus elegans</name>
    <name type="common">Red-winged fairywren</name>
    <dbReference type="NCBI Taxonomy" id="720584"/>
    <lineage>
        <taxon>Eukaryota</taxon>
        <taxon>Metazoa</taxon>
        <taxon>Chordata</taxon>
        <taxon>Craniata</taxon>
        <taxon>Vertebrata</taxon>
        <taxon>Euteleostomi</taxon>
        <taxon>Archelosauria</taxon>
        <taxon>Archosauria</taxon>
        <taxon>Dinosauria</taxon>
        <taxon>Saurischia</taxon>
        <taxon>Theropoda</taxon>
        <taxon>Coelurosauria</taxon>
        <taxon>Aves</taxon>
        <taxon>Neognathae</taxon>
        <taxon>Neoaves</taxon>
        <taxon>Telluraves</taxon>
        <taxon>Australaves</taxon>
        <taxon>Passeriformes</taxon>
        <taxon>Meliphagoidea</taxon>
        <taxon>Maluridae</taxon>
        <taxon>Malurus</taxon>
    </lineage>
</organism>
<keyword evidence="15" id="KW-1185">Reference proteome</keyword>
<dbReference type="FunFam" id="3.30.60.20:FF:000001">
    <property type="entry name" value="Protein unc-13 homolog B"/>
    <property type="match status" value="1"/>
</dbReference>
<dbReference type="Pfam" id="PF06292">
    <property type="entry name" value="MUN"/>
    <property type="match status" value="2"/>
</dbReference>
<evidence type="ECO:0000259" key="13">
    <source>
        <dbReference type="PROSITE" id="PS51259"/>
    </source>
</evidence>
<dbReference type="CDD" id="cd20859">
    <property type="entry name" value="C1_Munc13-2-like"/>
    <property type="match status" value="1"/>
</dbReference>
<evidence type="ECO:0000313" key="14">
    <source>
        <dbReference type="EMBL" id="NWV69446.1"/>
    </source>
</evidence>
<dbReference type="GO" id="GO:0098831">
    <property type="term" value="C:presynaptic active zone cytoplasmic component"/>
    <property type="evidence" value="ECO:0007669"/>
    <property type="project" value="TreeGrafter"/>
</dbReference>
<dbReference type="PANTHER" id="PTHR10480">
    <property type="entry name" value="PROTEIN UNC-13 HOMOLOG"/>
    <property type="match status" value="1"/>
</dbReference>
<feature type="region of interest" description="Disordered" evidence="8">
    <location>
        <begin position="270"/>
        <end position="315"/>
    </location>
</feature>
<dbReference type="PRINTS" id="PR00360">
    <property type="entry name" value="C2DOMAIN"/>
</dbReference>
<keyword evidence="9" id="KW-0472">Membrane</keyword>
<feature type="transmembrane region" description="Helical" evidence="9">
    <location>
        <begin position="1646"/>
        <end position="1665"/>
    </location>
</feature>
<dbReference type="CDD" id="cd08395">
    <property type="entry name" value="C2C_Munc13"/>
    <property type="match status" value="1"/>
</dbReference>
<dbReference type="GO" id="GO:0005516">
    <property type="term" value="F:calmodulin binding"/>
    <property type="evidence" value="ECO:0007669"/>
    <property type="project" value="TreeGrafter"/>
</dbReference>
<proteinExistence type="predicted"/>
<dbReference type="GO" id="GO:0019992">
    <property type="term" value="F:diacylglycerol binding"/>
    <property type="evidence" value="ECO:0007669"/>
    <property type="project" value="InterPro"/>
</dbReference>
<feature type="non-terminal residue" evidence="14">
    <location>
        <position position="1979"/>
    </location>
</feature>
<reference evidence="14 15" key="1">
    <citation type="submission" date="2019-09" db="EMBL/GenBank/DDBJ databases">
        <title>Bird 10,000 Genomes (B10K) Project - Family phase.</title>
        <authorList>
            <person name="Zhang G."/>
        </authorList>
    </citation>
    <scope>NUCLEOTIDE SEQUENCE [LARGE SCALE GENOMIC DNA]</scope>
    <source>
        <strain evidence="14">B10K-DU-029-44</strain>
        <tissue evidence="14">Heart</tissue>
    </source>
</reference>
<keyword evidence="5" id="KW-0862">Zinc</keyword>
<evidence type="ECO:0000256" key="1">
    <source>
        <dbReference type="ARBA" id="ARBA00022483"/>
    </source>
</evidence>
<dbReference type="Pfam" id="PF00130">
    <property type="entry name" value="C1_1"/>
    <property type="match status" value="1"/>
</dbReference>
<dbReference type="GO" id="GO:0061789">
    <property type="term" value="P:dense core granule priming"/>
    <property type="evidence" value="ECO:0007669"/>
    <property type="project" value="TreeGrafter"/>
</dbReference>
<dbReference type="SUPFAM" id="SSF57889">
    <property type="entry name" value="Cysteine-rich domain"/>
    <property type="match status" value="1"/>
</dbReference>
<dbReference type="SMART" id="SM01145">
    <property type="entry name" value="DUF1041"/>
    <property type="match status" value="1"/>
</dbReference>
<dbReference type="GO" id="GO:0005509">
    <property type="term" value="F:calcium ion binding"/>
    <property type="evidence" value="ECO:0007669"/>
    <property type="project" value="InterPro"/>
</dbReference>
<dbReference type="GO" id="GO:0031594">
    <property type="term" value="C:neuromuscular junction"/>
    <property type="evidence" value="ECO:0007669"/>
    <property type="project" value="TreeGrafter"/>
</dbReference>
<dbReference type="InterPro" id="IPR014770">
    <property type="entry name" value="Munc13_1"/>
</dbReference>
<dbReference type="InterPro" id="IPR037302">
    <property type="entry name" value="Unc-13_C2B"/>
</dbReference>
<feature type="domain" description="C2" evidence="10">
    <location>
        <begin position="1807"/>
        <end position="1934"/>
    </location>
</feature>
<dbReference type="GO" id="GO:0035249">
    <property type="term" value="P:synaptic transmission, glutamatergic"/>
    <property type="evidence" value="ECO:0007669"/>
    <property type="project" value="TreeGrafter"/>
</dbReference>
<dbReference type="Gene3D" id="3.30.70.1820">
    <property type="entry name" value="L1 transposable element, RRM domain"/>
    <property type="match status" value="1"/>
</dbReference>
<dbReference type="GO" id="GO:0016081">
    <property type="term" value="P:synaptic vesicle docking"/>
    <property type="evidence" value="ECO:0007669"/>
    <property type="project" value="TreeGrafter"/>
</dbReference>
<dbReference type="InterPro" id="IPR010439">
    <property type="entry name" value="MUN_dom"/>
</dbReference>
<dbReference type="SUPFAM" id="SSF49562">
    <property type="entry name" value="C2 domain (Calcium/lipid-binding domain, CaLB)"/>
    <property type="match status" value="2"/>
</dbReference>
<dbReference type="InterPro" id="IPR035892">
    <property type="entry name" value="C2_domain_sf"/>
</dbReference>
<name>A0A7K6H1H5_9PASS</name>
<evidence type="ECO:0000256" key="7">
    <source>
        <dbReference type="SAM" id="Coils"/>
    </source>
</evidence>
<accession>A0A7K6H1H5</accession>
<keyword evidence="2" id="KW-0479">Metal-binding</keyword>
<dbReference type="InterPro" id="IPR000008">
    <property type="entry name" value="C2_dom"/>
</dbReference>
<evidence type="ECO:0000256" key="8">
    <source>
        <dbReference type="SAM" id="MobiDB-lite"/>
    </source>
</evidence>
<comment type="caution">
    <text evidence="14">The sequence shown here is derived from an EMBL/GenBank/DDBJ whole genome shotgun (WGS) entry which is preliminary data.</text>
</comment>
<dbReference type="GO" id="GO:0042734">
    <property type="term" value="C:presynaptic membrane"/>
    <property type="evidence" value="ECO:0007669"/>
    <property type="project" value="TreeGrafter"/>
</dbReference>
<dbReference type="CDD" id="cd04027">
    <property type="entry name" value="C2B_Munc13"/>
    <property type="match status" value="1"/>
</dbReference>
<dbReference type="InterPro" id="IPR027080">
    <property type="entry name" value="Unc-13"/>
</dbReference>
<feature type="transmembrane region" description="Helical" evidence="9">
    <location>
        <begin position="1614"/>
        <end position="1634"/>
    </location>
</feature>
<keyword evidence="9" id="KW-0812">Transmembrane</keyword>
<feature type="domain" description="C2" evidence="10">
    <location>
        <begin position="994"/>
        <end position="1118"/>
    </location>
</feature>
<dbReference type="GO" id="GO:0030672">
    <property type="term" value="C:synaptic vesicle membrane"/>
    <property type="evidence" value="ECO:0007669"/>
    <property type="project" value="TreeGrafter"/>
</dbReference>
<protein>
    <submittedName>
        <fullName evidence="14">UN13C protein</fullName>
    </submittedName>
</protein>
<dbReference type="Gene3D" id="2.60.40.150">
    <property type="entry name" value="C2 domain"/>
    <property type="match status" value="2"/>
</dbReference>
<dbReference type="Proteomes" id="UP000564407">
    <property type="component" value="Unassembled WGS sequence"/>
</dbReference>
<dbReference type="GO" id="GO:0017075">
    <property type="term" value="F:syntaxin-1 binding"/>
    <property type="evidence" value="ECO:0007669"/>
    <property type="project" value="TreeGrafter"/>
</dbReference>
<keyword evidence="4" id="KW-0863">Zinc-finger</keyword>
<keyword evidence="7" id="KW-0175">Coiled coil</keyword>
<dbReference type="SMART" id="SM00239">
    <property type="entry name" value="C2"/>
    <property type="match status" value="2"/>
</dbReference>
<keyword evidence="1" id="KW-0268">Exocytosis</keyword>
<evidence type="ECO:0000259" key="10">
    <source>
        <dbReference type="PROSITE" id="PS50004"/>
    </source>
</evidence>
<dbReference type="PROSITE" id="PS51258">
    <property type="entry name" value="MHD1"/>
    <property type="match status" value="1"/>
</dbReference>
<evidence type="ECO:0000256" key="2">
    <source>
        <dbReference type="ARBA" id="ARBA00022723"/>
    </source>
</evidence>
<dbReference type="PROSITE" id="PS50081">
    <property type="entry name" value="ZF_DAG_PE_2"/>
    <property type="match status" value="1"/>
</dbReference>
<dbReference type="Gene3D" id="3.30.60.20">
    <property type="match status" value="1"/>
</dbReference>
<evidence type="ECO:0000256" key="6">
    <source>
        <dbReference type="ARBA" id="ARBA00022837"/>
    </source>
</evidence>
<evidence type="ECO:0000313" key="15">
    <source>
        <dbReference type="Proteomes" id="UP000564407"/>
    </source>
</evidence>
<dbReference type="InterPro" id="IPR014772">
    <property type="entry name" value="Munc13_dom-2"/>
</dbReference>
<dbReference type="Pfam" id="PF00168">
    <property type="entry name" value="C2"/>
    <property type="match status" value="2"/>
</dbReference>
<feature type="non-terminal residue" evidence="14">
    <location>
        <position position="1"/>
    </location>
</feature>
<feature type="domain" description="Phorbol-ester/DAG-type" evidence="11">
    <location>
        <begin position="888"/>
        <end position="938"/>
    </location>
</feature>
<feature type="coiled-coil region" evidence="7">
    <location>
        <begin position="51"/>
        <end position="85"/>
    </location>
</feature>
<dbReference type="GO" id="GO:0099525">
    <property type="term" value="P:presynaptic dense core vesicle exocytosis"/>
    <property type="evidence" value="ECO:0007669"/>
    <property type="project" value="TreeGrafter"/>
</dbReference>
<dbReference type="EMBL" id="VZRP01018142">
    <property type="protein sequence ID" value="NWV69446.1"/>
    <property type="molecule type" value="Genomic_DNA"/>
</dbReference>
<feature type="domain" description="MHD2" evidence="13">
    <location>
        <begin position="1587"/>
        <end position="1793"/>
    </location>
</feature>
<dbReference type="FunFam" id="2.60.40.150:FF:000002">
    <property type="entry name" value="Protein unc-13 homolog B"/>
    <property type="match status" value="1"/>
</dbReference>
<feature type="compositionally biased region" description="Polar residues" evidence="8">
    <location>
        <begin position="273"/>
        <end position="283"/>
    </location>
</feature>
<keyword evidence="6" id="KW-0106">Calcium</keyword>
<gene>
    <name evidence="14" type="primary">Unc13c</name>
    <name evidence="14" type="ORF">MALELE_R01526</name>
</gene>